<evidence type="ECO:0000256" key="2">
    <source>
        <dbReference type="ARBA" id="ARBA00022490"/>
    </source>
</evidence>
<dbReference type="CDD" id="cd00009">
    <property type="entry name" value="AAA"/>
    <property type="match status" value="1"/>
</dbReference>
<feature type="binding site" evidence="8">
    <location>
        <position position="285"/>
    </location>
    <ligand>
        <name>ATP</name>
        <dbReference type="ChEBI" id="CHEBI:30616"/>
    </ligand>
</feature>
<evidence type="ECO:0000256" key="11">
    <source>
        <dbReference type="RuleBase" id="RU004227"/>
    </source>
</evidence>
<accession>A0ABS2GHQ7</accession>
<dbReference type="SUPFAM" id="SSF48295">
    <property type="entry name" value="TrpR-like"/>
    <property type="match status" value="1"/>
</dbReference>
<feature type="binding site" evidence="8">
    <location>
        <position position="282"/>
    </location>
    <ligand>
        <name>ATP</name>
        <dbReference type="ChEBI" id="CHEBI:30616"/>
    </ligand>
</feature>
<dbReference type="HAMAP" id="MF_00377">
    <property type="entry name" value="DnaA_bact"/>
    <property type="match status" value="1"/>
</dbReference>
<dbReference type="PANTHER" id="PTHR30050:SF2">
    <property type="entry name" value="CHROMOSOMAL REPLICATION INITIATOR PROTEIN DNAA"/>
    <property type="match status" value="1"/>
</dbReference>
<feature type="binding site" evidence="8">
    <location>
        <position position="284"/>
    </location>
    <ligand>
        <name>ATP</name>
        <dbReference type="ChEBI" id="CHEBI:30616"/>
    </ligand>
</feature>
<dbReference type="InterPro" id="IPR020591">
    <property type="entry name" value="Chromosome_initiator_DnaA-like"/>
</dbReference>
<evidence type="ECO:0000313" key="15">
    <source>
        <dbReference type="EMBL" id="MBM6913260.1"/>
    </source>
</evidence>
<evidence type="ECO:0000256" key="3">
    <source>
        <dbReference type="ARBA" id="ARBA00022705"/>
    </source>
</evidence>
<comment type="domain">
    <text evidence="8">Domain I is involved in oligomerization and binding regulators, domain II is flexibile and of varying length in different bacteria, domain III forms the AAA+ region, while domain IV binds dsDNA.</text>
</comment>
<comment type="similarity">
    <text evidence="1 8 11">Belongs to the DnaA family.</text>
</comment>
<dbReference type="InterPro" id="IPR027417">
    <property type="entry name" value="P-loop_NTPase"/>
</dbReference>
<dbReference type="EMBL" id="JACJLA010000015">
    <property type="protein sequence ID" value="MBM6913260.1"/>
    <property type="molecule type" value="Genomic_DNA"/>
</dbReference>
<reference evidence="15 16" key="1">
    <citation type="journal article" date="2021" name="Sci. Rep.">
        <title>The distribution of antibiotic resistance genes in chicken gut microbiota commensals.</title>
        <authorList>
            <person name="Juricova H."/>
            <person name="Matiasovicova J."/>
            <person name="Kubasova T."/>
            <person name="Cejkova D."/>
            <person name="Rychlik I."/>
        </authorList>
    </citation>
    <scope>NUCLEOTIDE SEQUENCE [LARGE SCALE GENOMIC DNA]</scope>
    <source>
        <strain evidence="15 16">An537</strain>
    </source>
</reference>
<comment type="subcellular location">
    <subcellularLocation>
        <location evidence="8">Cytoplasm</location>
    </subcellularLocation>
</comment>
<dbReference type="Gene3D" id="3.40.50.300">
    <property type="entry name" value="P-loop containing nucleotide triphosphate hydrolases"/>
    <property type="match status" value="1"/>
</dbReference>
<dbReference type="InterPro" id="IPR013317">
    <property type="entry name" value="DnaA_dom"/>
</dbReference>
<dbReference type="Gene3D" id="1.10.1750.10">
    <property type="match status" value="1"/>
</dbReference>
<dbReference type="SUPFAM" id="SSF52540">
    <property type="entry name" value="P-loop containing nucleoside triphosphate hydrolases"/>
    <property type="match status" value="1"/>
</dbReference>
<dbReference type="PANTHER" id="PTHR30050">
    <property type="entry name" value="CHROMOSOMAL REPLICATION INITIATOR PROTEIN DNAA"/>
    <property type="match status" value="1"/>
</dbReference>
<protein>
    <recommendedName>
        <fullName evidence="8 9">Chromosomal replication initiator protein DnaA</fullName>
    </recommendedName>
</protein>
<evidence type="ECO:0000259" key="13">
    <source>
        <dbReference type="SMART" id="SM00382"/>
    </source>
</evidence>
<comment type="function">
    <text evidence="8 10">Plays an essential role in the initiation and regulation of chromosomal replication. ATP-DnaA binds to the origin of replication (oriC) to initiate formation of the DNA replication initiation complex once per cell cycle. Binds the DnaA box (a 9 base pair repeat at the origin) and separates the double-stranded (ds)DNA. Forms a right-handed helical filament on oriC DNA; dsDNA binds to the exterior of the filament while single-stranded (ss)DNA is stabiized in the filament's interior. The ATP-DnaA-oriC complex binds and stabilizes one strand of the AT-rich DNA unwinding element (DUE), permitting loading of DNA polymerase. After initiation quickly degrades to an ADP-DnaA complex that is not apt for DNA replication. Binds acidic phospholipids.</text>
</comment>
<dbReference type="Pfam" id="PF08299">
    <property type="entry name" value="Bac_DnaA_C"/>
    <property type="match status" value="1"/>
</dbReference>
<feature type="domain" description="AAA+ ATPase" evidence="13">
    <location>
        <begin position="271"/>
        <end position="405"/>
    </location>
</feature>
<feature type="domain" description="Chromosomal replication initiator DnaA C-terminal" evidence="14">
    <location>
        <begin position="493"/>
        <end position="562"/>
    </location>
</feature>
<feature type="binding site" evidence="8">
    <location>
        <position position="286"/>
    </location>
    <ligand>
        <name>ATP</name>
        <dbReference type="ChEBI" id="CHEBI:30616"/>
    </ligand>
</feature>
<evidence type="ECO:0000256" key="9">
    <source>
        <dbReference type="NCBIfam" id="TIGR00362"/>
    </source>
</evidence>
<keyword evidence="6 8" id="KW-0446">Lipid-binding</keyword>
<dbReference type="Pfam" id="PF00308">
    <property type="entry name" value="Bac_DnaA"/>
    <property type="match status" value="1"/>
</dbReference>
<evidence type="ECO:0000256" key="7">
    <source>
        <dbReference type="ARBA" id="ARBA00023125"/>
    </source>
</evidence>
<evidence type="ECO:0000259" key="14">
    <source>
        <dbReference type="SMART" id="SM00760"/>
    </source>
</evidence>
<feature type="region of interest" description="Domain IV, binds dsDNA" evidence="8">
    <location>
        <begin position="463"/>
        <end position="587"/>
    </location>
</feature>
<dbReference type="SMART" id="SM00760">
    <property type="entry name" value="Bac_DnaA_C"/>
    <property type="match status" value="1"/>
</dbReference>
<name>A0ABS2GHQ7_9FIRM</name>
<gene>
    <name evidence="8 15" type="primary">dnaA</name>
    <name evidence="15" type="ORF">H6A01_08000</name>
</gene>
<evidence type="ECO:0000256" key="12">
    <source>
        <dbReference type="SAM" id="MobiDB-lite"/>
    </source>
</evidence>
<dbReference type="Proteomes" id="UP000707138">
    <property type="component" value="Unassembled WGS sequence"/>
</dbReference>
<dbReference type="NCBIfam" id="TIGR00362">
    <property type="entry name" value="DnaA"/>
    <property type="match status" value="1"/>
</dbReference>
<dbReference type="RefSeq" id="WP_205088212.1">
    <property type="nucleotide sequence ID" value="NZ_JACJLA010000015.1"/>
</dbReference>
<evidence type="ECO:0000256" key="10">
    <source>
        <dbReference type="RuleBase" id="RU000577"/>
    </source>
</evidence>
<feature type="region of interest" description="Disordered" evidence="12">
    <location>
        <begin position="116"/>
        <end position="174"/>
    </location>
</feature>
<dbReference type="Gene3D" id="1.10.8.60">
    <property type="match status" value="1"/>
</dbReference>
<dbReference type="SMART" id="SM00382">
    <property type="entry name" value="AAA"/>
    <property type="match status" value="1"/>
</dbReference>
<evidence type="ECO:0000256" key="6">
    <source>
        <dbReference type="ARBA" id="ARBA00023121"/>
    </source>
</evidence>
<keyword evidence="2 8" id="KW-0963">Cytoplasm</keyword>
<keyword evidence="3 8" id="KW-0235">DNA replication</keyword>
<dbReference type="InterPro" id="IPR001957">
    <property type="entry name" value="Chromosome_initiator_DnaA"/>
</dbReference>
<dbReference type="InterPro" id="IPR013159">
    <property type="entry name" value="DnaA_C"/>
</dbReference>
<evidence type="ECO:0000256" key="1">
    <source>
        <dbReference type="ARBA" id="ARBA00006583"/>
    </source>
</evidence>
<dbReference type="CDD" id="cd06571">
    <property type="entry name" value="Bac_DnaA_C"/>
    <property type="match status" value="1"/>
</dbReference>
<keyword evidence="5 8" id="KW-0067">ATP-binding</keyword>
<comment type="subunit">
    <text evidence="8">Oligomerizes as a right-handed, spiral filament on DNA at oriC.</text>
</comment>
<evidence type="ECO:0000256" key="5">
    <source>
        <dbReference type="ARBA" id="ARBA00022840"/>
    </source>
</evidence>
<proteinExistence type="inferred from homology"/>
<keyword evidence="7 8" id="KW-0238">DNA-binding</keyword>
<sequence>MSTIDINSFWNQVLNDTKKVLADVVWEQMIQQALFPTGFDPTKAVLQLAAMQKYKMDFILGNAQLSTTLQQIITNLALKNGFIGEDESIHVIITAIDTNQSAELIAAYPLTATPTAPAAGEDAPKPASDDVPYGEDYTETYADNLYGRTGEPLPGEVMPPAAPEPKRPAPANLNLNRPVYTDPILIDRPTAPTDDYGTLDEGLFAPTYAQQGKKPNQDSLITLPEDTLKPDIDLSDSTLNPSFTFESFVQGGSNQLAYAAALAVAERPAERYNPLFIYGQSGLGKTHLMHAIGNRLLETHPSLKVMCITSENFLNLFVESIRSKQNTAFRNKFRRVDILLVDDIQFIQDKRYTGTQMEFFHTFNDLMTGAKQIILTSDTLPKDMDQMEDRLKTRFASGMVVTIDPPNPEMLEAILKSTIDRERVKYPSLQVPNEVIRYLGKQFNKRSIRDLQGALNSLIMSADVDHRLDAIDVEYTRQALRDLIPDDEEPALSIHYIQTFIANFFQIKRDALLSQKRNKQYAYPRQIAMYLCRELLNESYPGISNAFGKKDHTTALHAYEKISKEIEENKDSRRLIDEITGKLKGQS</sequence>
<keyword evidence="16" id="KW-1185">Reference proteome</keyword>
<feature type="region of interest" description="Domain I, interacts with DnaA modulators" evidence="8">
    <location>
        <begin position="1"/>
        <end position="162"/>
    </location>
</feature>
<evidence type="ECO:0000256" key="4">
    <source>
        <dbReference type="ARBA" id="ARBA00022741"/>
    </source>
</evidence>
<organism evidence="15 16">
    <name type="scientific">Veillonella magna</name>
    <dbReference type="NCBI Taxonomy" id="464322"/>
    <lineage>
        <taxon>Bacteria</taxon>
        <taxon>Bacillati</taxon>
        <taxon>Bacillota</taxon>
        <taxon>Negativicutes</taxon>
        <taxon>Veillonellales</taxon>
        <taxon>Veillonellaceae</taxon>
        <taxon>Veillonella</taxon>
    </lineage>
</organism>
<dbReference type="PRINTS" id="PR00051">
    <property type="entry name" value="DNAA"/>
</dbReference>
<evidence type="ECO:0000256" key="8">
    <source>
        <dbReference type="HAMAP-Rule" id="MF_00377"/>
    </source>
</evidence>
<comment type="caution">
    <text evidence="8">Lacks conserved residue(s) required for the propagation of feature annotation.</text>
</comment>
<comment type="caution">
    <text evidence="15">The sequence shown here is derived from an EMBL/GenBank/DDBJ whole genome shotgun (WGS) entry which is preliminary data.</text>
</comment>
<dbReference type="InterPro" id="IPR010921">
    <property type="entry name" value="Trp_repressor/repl_initiator"/>
</dbReference>
<dbReference type="InterPro" id="IPR003593">
    <property type="entry name" value="AAA+_ATPase"/>
</dbReference>
<evidence type="ECO:0000313" key="16">
    <source>
        <dbReference type="Proteomes" id="UP000707138"/>
    </source>
</evidence>
<keyword evidence="4 8" id="KW-0547">Nucleotide-binding</keyword>